<protein>
    <submittedName>
        <fullName evidence="3">Hypothetical membrane protein</fullName>
    </submittedName>
</protein>
<reference evidence="3 4" key="1">
    <citation type="submission" date="2018-06" db="EMBL/GenBank/DDBJ databases">
        <authorList>
            <consortium name="Pathogen Informatics"/>
            <person name="Doyle S."/>
        </authorList>
    </citation>
    <scope>NUCLEOTIDE SEQUENCE [LARGE SCALE GENOMIC DNA]</scope>
    <source>
        <strain evidence="3 4">NCTC7908</strain>
    </source>
</reference>
<evidence type="ECO:0000313" key="3">
    <source>
        <dbReference type="EMBL" id="SQG50595.1"/>
    </source>
</evidence>
<evidence type="ECO:0000313" key="2">
    <source>
        <dbReference type="EMBL" id="GJJ43927.1"/>
    </source>
</evidence>
<keyword evidence="1" id="KW-0472">Membrane</keyword>
<feature type="transmembrane region" description="Helical" evidence="1">
    <location>
        <begin position="108"/>
        <end position="124"/>
    </location>
</feature>
<proteinExistence type="predicted"/>
<dbReference type="EMBL" id="LS483400">
    <property type="protein sequence ID" value="SQG50595.1"/>
    <property type="molecule type" value="Genomic_DNA"/>
</dbReference>
<dbReference type="Proteomes" id="UP000248741">
    <property type="component" value="Chromosome 1"/>
</dbReference>
<dbReference type="KEGG" id="cun:Cul210932_1171"/>
<accession>A0ABD0BI95</accession>
<feature type="transmembrane region" description="Helical" evidence="1">
    <location>
        <begin position="20"/>
        <end position="44"/>
    </location>
</feature>
<dbReference type="AlphaFoldDB" id="A0ABD0BI95"/>
<sequence length="131" mass="14008">MSKASAHQPTNPSIPIGLRVGGAFVAIAFVLFIFTFVQVATVGWMEPVAVTARFLLIVIAAGVFGGFATIRKDQAASRLQVGALIVALVLVVVGRFLSPEPIVVWEQYWLPIYGSLALVCGLIVRQSAIKQ</sequence>
<organism evidence="2 5">
    <name type="scientific">Corynebacterium ulcerans</name>
    <dbReference type="NCBI Taxonomy" id="65058"/>
    <lineage>
        <taxon>Bacteria</taxon>
        <taxon>Bacillati</taxon>
        <taxon>Actinomycetota</taxon>
        <taxon>Actinomycetes</taxon>
        <taxon>Mycobacteriales</taxon>
        <taxon>Corynebacteriaceae</taxon>
        <taxon>Corynebacterium</taxon>
    </lineage>
</organism>
<feature type="transmembrane region" description="Helical" evidence="1">
    <location>
        <begin position="79"/>
        <end position="96"/>
    </location>
</feature>
<keyword evidence="1" id="KW-1133">Transmembrane helix</keyword>
<dbReference type="GeneID" id="75260312"/>
<evidence type="ECO:0000313" key="5">
    <source>
        <dbReference type="Proteomes" id="UP001205910"/>
    </source>
</evidence>
<dbReference type="Proteomes" id="UP001205910">
    <property type="component" value="Unassembled WGS sequence"/>
</dbReference>
<reference evidence="2 5" key="2">
    <citation type="submission" date="2021-11" db="EMBL/GenBank/DDBJ databases">
        <title>Whole genome sequences of diphtheriae toxin producing Corynebacterium ulcerans isolates from cats in Osaka, Japan.</title>
        <authorList>
            <person name="Umeda K."/>
            <person name="Hirai Y."/>
        </authorList>
    </citation>
    <scope>NUCLEOTIDE SEQUENCE [LARGE SCALE GENOMIC DNA]</scope>
    <source>
        <strain evidence="2 5">12109B-1</strain>
    </source>
</reference>
<name>A0ABD0BI95_CORUL</name>
<dbReference type="EMBL" id="BQFK01000005">
    <property type="protein sequence ID" value="GJJ43927.1"/>
    <property type="molecule type" value="Genomic_DNA"/>
</dbReference>
<evidence type="ECO:0000313" key="4">
    <source>
        <dbReference type="Proteomes" id="UP000248741"/>
    </source>
</evidence>
<dbReference type="RefSeq" id="WP_013911492.1">
    <property type="nucleotide sequence ID" value="NZ_AP019662.1"/>
</dbReference>
<feature type="transmembrane region" description="Helical" evidence="1">
    <location>
        <begin position="50"/>
        <end position="70"/>
    </location>
</feature>
<keyword evidence="1" id="KW-0812">Transmembrane</keyword>
<evidence type="ECO:0000256" key="1">
    <source>
        <dbReference type="SAM" id="Phobius"/>
    </source>
</evidence>
<gene>
    <name evidence="2" type="ORF">CULCOIPH005_21160</name>
    <name evidence="3" type="ORF">NCTC7908_00734</name>
</gene>